<protein>
    <submittedName>
        <fullName evidence="1">DUF4221 domain-containing protein</fullName>
    </submittedName>
</protein>
<reference evidence="1 2" key="1">
    <citation type="submission" date="2019-08" db="EMBL/GenBank/DDBJ databases">
        <title>Genomes sequence of Algoriphagus aquimarinus ACAM450.</title>
        <authorList>
            <person name="Bowman J.P."/>
        </authorList>
    </citation>
    <scope>NUCLEOTIDE SEQUENCE [LARGE SCALE GENOMIC DNA]</scope>
    <source>
        <strain evidence="1 2">ACAM 450</strain>
    </source>
</reference>
<evidence type="ECO:0000313" key="1">
    <source>
        <dbReference type="EMBL" id="TXE14793.1"/>
    </source>
</evidence>
<dbReference type="InterPro" id="IPR011044">
    <property type="entry name" value="Quino_amine_DH_bsu"/>
</dbReference>
<dbReference type="OrthoDB" id="833511at2"/>
<comment type="caution">
    <text evidence="1">The sequence shown here is derived from an EMBL/GenBank/DDBJ whole genome shotgun (WGS) entry which is preliminary data.</text>
</comment>
<dbReference type="RefSeq" id="WP_146915032.1">
    <property type="nucleotide sequence ID" value="NZ_VORW01000001.1"/>
</dbReference>
<organism evidence="1 2">
    <name type="scientific">Algoriphagus aquimarinus</name>
    <dbReference type="NCBI Taxonomy" id="237018"/>
    <lineage>
        <taxon>Bacteria</taxon>
        <taxon>Pseudomonadati</taxon>
        <taxon>Bacteroidota</taxon>
        <taxon>Cytophagia</taxon>
        <taxon>Cytophagales</taxon>
        <taxon>Cyclobacteriaceae</taxon>
        <taxon>Algoriphagus</taxon>
    </lineage>
</organism>
<accession>A0A5C7B4J5</accession>
<evidence type="ECO:0000313" key="2">
    <source>
        <dbReference type="Proteomes" id="UP000321935"/>
    </source>
</evidence>
<gene>
    <name evidence="1" type="ORF">ESV85_04290</name>
</gene>
<dbReference type="EMBL" id="VORW01000001">
    <property type="protein sequence ID" value="TXE14793.1"/>
    <property type="molecule type" value="Genomic_DNA"/>
</dbReference>
<proteinExistence type="predicted"/>
<dbReference type="Pfam" id="PF13970">
    <property type="entry name" value="DUF4221"/>
    <property type="match status" value="1"/>
</dbReference>
<dbReference type="Proteomes" id="UP000321935">
    <property type="component" value="Unassembled WGS sequence"/>
</dbReference>
<sequence>MRKLFPFLGLALLASCGEKSTSESANSSILNFTVEIDTVQVDPGEEHFIYLSNYLNTATVSSDKKTLYNFNATVPELEVIDLDKLTLTEVIKLENEGPTGIGAANAYIPMMDMTDNGDLYLNTWSYMIKLNAARDQVSKYWFTADSLKGDTITELEKIYPDGFMADDGKFFYSTYGSVDNSPKKGIAIVNLSTMELKKVPMDIFEKIDKFSIVFSPEANSKMSLAETVFFVPFDNNILISSTAFNEVFTLDLSNGTVAQKSFHSELTDDAKKGNYEKRANSRENLFELNKEKVKEVTFGKLHFDDQNEKLWRFSTSLDRMIGDSTAYQSVLTIFDKDLTQLHEQKVSYSPMSSLSFFKEGSLYSYINLEDELGFVRIKPTYE</sequence>
<dbReference type="AlphaFoldDB" id="A0A5C7B4J5"/>
<name>A0A5C7B4J5_9BACT</name>
<dbReference type="PROSITE" id="PS51257">
    <property type="entry name" value="PROKAR_LIPOPROTEIN"/>
    <property type="match status" value="1"/>
</dbReference>
<dbReference type="SUPFAM" id="SSF50969">
    <property type="entry name" value="YVTN repeat-like/Quinoprotein amine dehydrogenase"/>
    <property type="match status" value="1"/>
</dbReference>
<dbReference type="InterPro" id="IPR025316">
    <property type="entry name" value="DUF4221"/>
</dbReference>